<feature type="compositionally biased region" description="Low complexity" evidence="1">
    <location>
        <begin position="392"/>
        <end position="401"/>
    </location>
</feature>
<reference evidence="2" key="2">
    <citation type="submission" date="2022-07" db="EMBL/GenBank/DDBJ databases">
        <authorList>
            <person name="Goncalves M.F.M."/>
            <person name="Hilario S."/>
            <person name="Van De Peer Y."/>
            <person name="Esteves A.C."/>
            <person name="Alves A."/>
        </authorList>
    </citation>
    <scope>NUCLEOTIDE SEQUENCE</scope>
    <source>
        <strain evidence="2">MUM 19.33</strain>
    </source>
</reference>
<name>A0A9Q0BGX0_9HYPO</name>
<keyword evidence="3" id="KW-1185">Reference proteome</keyword>
<evidence type="ECO:0000313" key="2">
    <source>
        <dbReference type="EMBL" id="KAI6785462.1"/>
    </source>
</evidence>
<feature type="region of interest" description="Disordered" evidence="1">
    <location>
        <begin position="43"/>
        <end position="64"/>
    </location>
</feature>
<dbReference type="OrthoDB" id="4953021at2759"/>
<evidence type="ECO:0000313" key="3">
    <source>
        <dbReference type="Proteomes" id="UP001055219"/>
    </source>
</evidence>
<feature type="compositionally biased region" description="Polar residues" evidence="1">
    <location>
        <begin position="640"/>
        <end position="661"/>
    </location>
</feature>
<feature type="compositionally biased region" description="Polar residues" evidence="1">
    <location>
        <begin position="705"/>
        <end position="719"/>
    </location>
</feature>
<reference evidence="2" key="1">
    <citation type="journal article" date="2021" name="J Fungi (Basel)">
        <title>Genomic and Metabolomic Analyses of the Marine Fungus Emericellopsis cladophorae: Insights into Saltwater Adaptability Mechanisms and Its Biosynthetic Potential.</title>
        <authorList>
            <person name="Goncalves M.F.M."/>
            <person name="Hilario S."/>
            <person name="Van de Peer Y."/>
            <person name="Esteves A.C."/>
            <person name="Alves A."/>
        </authorList>
    </citation>
    <scope>NUCLEOTIDE SEQUENCE</scope>
    <source>
        <strain evidence="2">MUM 19.33</strain>
    </source>
</reference>
<feature type="compositionally biased region" description="Polar residues" evidence="1">
    <location>
        <begin position="347"/>
        <end position="365"/>
    </location>
</feature>
<feature type="compositionally biased region" description="Low complexity" evidence="1">
    <location>
        <begin position="517"/>
        <end position="527"/>
    </location>
</feature>
<feature type="region of interest" description="Disordered" evidence="1">
    <location>
        <begin position="588"/>
        <end position="727"/>
    </location>
</feature>
<organism evidence="2 3">
    <name type="scientific">Emericellopsis cladophorae</name>
    <dbReference type="NCBI Taxonomy" id="2686198"/>
    <lineage>
        <taxon>Eukaryota</taxon>
        <taxon>Fungi</taxon>
        <taxon>Dikarya</taxon>
        <taxon>Ascomycota</taxon>
        <taxon>Pezizomycotina</taxon>
        <taxon>Sordariomycetes</taxon>
        <taxon>Hypocreomycetidae</taxon>
        <taxon>Hypocreales</taxon>
        <taxon>Bionectriaceae</taxon>
        <taxon>Emericellopsis</taxon>
    </lineage>
</organism>
<evidence type="ECO:0000256" key="1">
    <source>
        <dbReference type="SAM" id="MobiDB-lite"/>
    </source>
</evidence>
<sequence length="923" mass="101336">MLSPKQQQLPLDSKRGRNDLTPHLGKSTPKFIPSHVDVWEQFGGDKHHLQHNQAPKQRKASVAWSEDFASGLGTDYDNFSVPPSSSPKPGYDNLPDTIPLNDTVQGYIGQLPAVDFSETASVFTARRSSPAVEDGGGDEEFLIEDTIGNLAILAEGLVDPYHLPRDPEQATVDRESTNVDLKCSHKQGSHQEEFEELLSDAAWEEIPVLKIDKSSKADDSNSEIVDFGQIKRQQALEDRISCSGEGDRANNPRQSNAVLQFNGKDKQHQATQSPQQQCPQDTKVETTPEQIESLPEMKTGDPSSTKRKQRPKPPLQFNSASQVAAGQPQAELAKPPVQNVSRHRASEFQQQVDSPVDGQGSNPADSKSLKKPGTKQAKSSATTSRRKGPKLVGKSSSVKNSVKVKDAPILKADSEASEQSSHVPELPPTSLPEPQHNDMPPPSINPPRTNVRTRGQAAAEATRNQHEAVSEEAVPVTADTAQATTSDMRSAKAIGSPPEMLSSPVIEDTYADNQILSDSSSPSDAPAIPNPIEVPSVLAVVVTEKISKAETAHNDGPESTEMTTADRPPLEKDGKAVFDDVIAIESDASFDSAISSDDDQSPSMEAESDKQQAAFQAVKLHDEYHDGDNRVREARHDAETGSSLRDGSTTLVQTRITSDNLRPQERKVYHQSTDDQTVKAGPGIKQHVESTGLTFPTRRKRVNESPMTTTKDTSEQPLTQDPGVKNPVNFREFASGRERQGIVGAEKPFMKPRNTLPLVQREQAAKKNLRQLRNKHFEERSQRQIRQLPRLKNEEQTLVNTPGVEIAHQLHGVVKLFTTRLDSATKAVDEVVDAYEKGTSNCLDRIDQRITKEFEALGDEWTSDARNFSRVAEDNKATLVSGNQSRRDIAGFFKSVSGDRQQLYVKAAQSLRSFERQILEGGF</sequence>
<dbReference type="EMBL" id="JAGIXG020000002">
    <property type="protein sequence ID" value="KAI6785462.1"/>
    <property type="molecule type" value="Genomic_DNA"/>
</dbReference>
<feature type="compositionally biased region" description="Polar residues" evidence="1">
    <location>
        <begin position="1"/>
        <end position="10"/>
    </location>
</feature>
<feature type="region of interest" description="Disordered" evidence="1">
    <location>
        <begin position="548"/>
        <end position="572"/>
    </location>
</feature>
<feature type="region of interest" description="Disordered" evidence="1">
    <location>
        <begin position="1"/>
        <end position="31"/>
    </location>
</feature>
<accession>A0A9Q0BGX0</accession>
<protein>
    <submittedName>
        <fullName evidence="2">Uncharacterized protein</fullName>
    </submittedName>
</protein>
<gene>
    <name evidence="2" type="ORF">J7T54_007104</name>
</gene>
<dbReference type="GeneID" id="75833581"/>
<feature type="compositionally biased region" description="Basic and acidic residues" evidence="1">
    <location>
        <begin position="619"/>
        <end position="639"/>
    </location>
</feature>
<feature type="region of interest" description="Disordered" evidence="1">
    <location>
        <begin position="263"/>
        <end position="530"/>
    </location>
</feature>
<feature type="compositionally biased region" description="Polar residues" evidence="1">
    <location>
        <begin position="479"/>
        <end position="488"/>
    </location>
</feature>
<feature type="compositionally biased region" description="Basic and acidic residues" evidence="1">
    <location>
        <begin position="403"/>
        <end position="414"/>
    </location>
</feature>
<dbReference type="RefSeq" id="XP_051366318.1">
    <property type="nucleotide sequence ID" value="XM_051510776.1"/>
</dbReference>
<feature type="compositionally biased region" description="Basic and acidic residues" evidence="1">
    <location>
        <begin position="662"/>
        <end position="677"/>
    </location>
</feature>
<dbReference type="Proteomes" id="UP001055219">
    <property type="component" value="Unassembled WGS sequence"/>
</dbReference>
<proteinExistence type="predicted"/>
<dbReference type="AlphaFoldDB" id="A0A9Q0BGX0"/>
<feature type="compositionally biased region" description="Low complexity" evidence="1">
    <location>
        <begin position="269"/>
        <end position="280"/>
    </location>
</feature>
<comment type="caution">
    <text evidence="2">The sequence shown here is derived from an EMBL/GenBank/DDBJ whole genome shotgun (WGS) entry which is preliminary data.</text>
</comment>